<protein>
    <submittedName>
        <fullName evidence="1">Uncharacterized protein</fullName>
    </submittedName>
</protein>
<dbReference type="EMBL" id="BPLQ01008381">
    <property type="protein sequence ID" value="GIY36897.1"/>
    <property type="molecule type" value="Genomic_DNA"/>
</dbReference>
<gene>
    <name evidence="1" type="primary">AVEN_227171_1</name>
    <name evidence="1" type="ORF">CDAR_618341</name>
</gene>
<sequence length="131" mass="14801">MKHDLNTANIHFITLYRLKKLSEMVYAMLTAEKGNPSHHSLIGEECRLREWRNDGFRFHQKEVDEREKGVIGGCKESPSACFFLGPDGLFTGSTLWIPGQYVVVSIEVPSIRQVLALLGEEAKVAAFYDSQ</sequence>
<organism evidence="1 2">
    <name type="scientific">Caerostris darwini</name>
    <dbReference type="NCBI Taxonomy" id="1538125"/>
    <lineage>
        <taxon>Eukaryota</taxon>
        <taxon>Metazoa</taxon>
        <taxon>Ecdysozoa</taxon>
        <taxon>Arthropoda</taxon>
        <taxon>Chelicerata</taxon>
        <taxon>Arachnida</taxon>
        <taxon>Araneae</taxon>
        <taxon>Araneomorphae</taxon>
        <taxon>Entelegynae</taxon>
        <taxon>Araneoidea</taxon>
        <taxon>Araneidae</taxon>
        <taxon>Caerostris</taxon>
    </lineage>
</organism>
<evidence type="ECO:0000313" key="2">
    <source>
        <dbReference type="Proteomes" id="UP001054837"/>
    </source>
</evidence>
<name>A0AAV4SWF5_9ARAC</name>
<reference evidence="1 2" key="1">
    <citation type="submission" date="2021-06" db="EMBL/GenBank/DDBJ databases">
        <title>Caerostris darwini draft genome.</title>
        <authorList>
            <person name="Kono N."/>
            <person name="Arakawa K."/>
        </authorList>
    </citation>
    <scope>NUCLEOTIDE SEQUENCE [LARGE SCALE GENOMIC DNA]</scope>
</reference>
<comment type="caution">
    <text evidence="1">The sequence shown here is derived from an EMBL/GenBank/DDBJ whole genome shotgun (WGS) entry which is preliminary data.</text>
</comment>
<dbReference type="Proteomes" id="UP001054837">
    <property type="component" value="Unassembled WGS sequence"/>
</dbReference>
<evidence type="ECO:0000313" key="1">
    <source>
        <dbReference type="EMBL" id="GIY36897.1"/>
    </source>
</evidence>
<keyword evidence="2" id="KW-1185">Reference proteome</keyword>
<accession>A0AAV4SWF5</accession>
<dbReference type="AlphaFoldDB" id="A0AAV4SWF5"/>
<proteinExistence type="predicted"/>